<dbReference type="OMA" id="QDAWYLS"/>
<keyword evidence="6" id="KW-0539">Nucleus</keyword>
<feature type="compositionally biased region" description="Low complexity" evidence="9">
    <location>
        <begin position="499"/>
        <end position="518"/>
    </location>
</feature>
<evidence type="ECO:0000256" key="1">
    <source>
        <dbReference type="ARBA" id="ARBA00004642"/>
    </source>
</evidence>
<evidence type="ECO:0000313" key="11">
    <source>
        <dbReference type="Proteomes" id="UP000019149"/>
    </source>
</evidence>
<dbReference type="GO" id="GO:0051301">
    <property type="term" value="P:cell division"/>
    <property type="evidence" value="ECO:0007669"/>
    <property type="project" value="UniProtKB-KW"/>
</dbReference>
<comment type="similarity">
    <text evidence="2">Belongs to the SCC4/mau-2 family.</text>
</comment>
<dbReference type="KEGG" id="egl:EGR_03474"/>
<evidence type="ECO:0000256" key="6">
    <source>
        <dbReference type="ARBA" id="ARBA00023242"/>
    </source>
</evidence>
<accession>W6UJG7</accession>
<dbReference type="GO" id="GO:0007064">
    <property type="term" value="P:mitotic sister chromatid cohesion"/>
    <property type="evidence" value="ECO:0007669"/>
    <property type="project" value="InterPro"/>
</dbReference>
<dbReference type="Proteomes" id="UP000019149">
    <property type="component" value="Unassembled WGS sequence"/>
</dbReference>
<feature type="region of interest" description="Disordered" evidence="9">
    <location>
        <begin position="496"/>
        <end position="546"/>
    </location>
</feature>
<evidence type="ECO:0000256" key="5">
    <source>
        <dbReference type="ARBA" id="ARBA00022829"/>
    </source>
</evidence>
<dbReference type="PANTHER" id="PTHR21394">
    <property type="entry name" value="MAU2 CHROMATID COHESION FACTOR HOMOLOG"/>
    <property type="match status" value="1"/>
</dbReference>
<dbReference type="RefSeq" id="XP_024352856.1">
    <property type="nucleotide sequence ID" value="XM_024492723.1"/>
</dbReference>
<dbReference type="GeneID" id="36339189"/>
<proteinExistence type="inferred from homology"/>
<keyword evidence="4" id="KW-0498">Mitosis</keyword>
<keyword evidence="3" id="KW-0132">Cell division</keyword>
<evidence type="ECO:0000256" key="4">
    <source>
        <dbReference type="ARBA" id="ARBA00022776"/>
    </source>
</evidence>
<dbReference type="InterPro" id="IPR019440">
    <property type="entry name" value="MAU2"/>
</dbReference>
<gene>
    <name evidence="10" type="ORF">EGR_03474</name>
</gene>
<evidence type="ECO:0000256" key="9">
    <source>
        <dbReference type="SAM" id="MobiDB-lite"/>
    </source>
</evidence>
<keyword evidence="7" id="KW-0131">Cell cycle</keyword>
<evidence type="ECO:0000313" key="10">
    <source>
        <dbReference type="EMBL" id="EUB61660.1"/>
    </source>
</evidence>
<evidence type="ECO:0000256" key="7">
    <source>
        <dbReference type="ARBA" id="ARBA00023306"/>
    </source>
</evidence>
<dbReference type="GO" id="GO:0007059">
    <property type="term" value="P:chromosome segregation"/>
    <property type="evidence" value="ECO:0007669"/>
    <property type="project" value="UniProtKB-KW"/>
</dbReference>
<evidence type="ECO:0000256" key="8">
    <source>
        <dbReference type="ARBA" id="ARBA00030523"/>
    </source>
</evidence>
<keyword evidence="11" id="KW-1185">Reference proteome</keyword>
<feature type="compositionally biased region" description="Gly residues" evidence="9">
    <location>
        <begin position="533"/>
        <end position="546"/>
    </location>
</feature>
<dbReference type="GO" id="GO:0005654">
    <property type="term" value="C:nucleoplasm"/>
    <property type="evidence" value="ECO:0007669"/>
    <property type="project" value="UniProtKB-SubCell"/>
</dbReference>
<reference evidence="10 11" key="1">
    <citation type="journal article" date="2013" name="Nat. Genet.">
        <title>The genome of the hydatid tapeworm Echinococcus granulosus.</title>
        <authorList>
            <person name="Zheng H."/>
            <person name="Zhang W."/>
            <person name="Zhang L."/>
            <person name="Zhang Z."/>
            <person name="Li J."/>
            <person name="Lu G."/>
            <person name="Zhu Y."/>
            <person name="Wang Y."/>
            <person name="Huang Y."/>
            <person name="Liu J."/>
            <person name="Kang H."/>
            <person name="Chen J."/>
            <person name="Wang L."/>
            <person name="Chen A."/>
            <person name="Yu S."/>
            <person name="Gao Z."/>
            <person name="Jin L."/>
            <person name="Gu W."/>
            <person name="Wang Z."/>
            <person name="Zhao L."/>
            <person name="Shi B."/>
            <person name="Wen H."/>
            <person name="Lin R."/>
            <person name="Jones M.K."/>
            <person name="Brejova B."/>
            <person name="Vinar T."/>
            <person name="Zhao G."/>
            <person name="McManus D.P."/>
            <person name="Chen Z."/>
            <person name="Zhou Y."/>
            <person name="Wang S."/>
        </authorList>
    </citation>
    <scope>NUCLEOTIDE SEQUENCE [LARGE SCALE GENOMIC DNA]</scope>
</reference>
<protein>
    <recommendedName>
        <fullName evidence="8">Cohesin loading complex subunit SCC4 homolog</fullName>
    </recommendedName>
</protein>
<dbReference type="AlphaFoldDB" id="W6UJG7"/>
<keyword evidence="5" id="KW-0159">Chromosome partition</keyword>
<comment type="caution">
    <text evidence="10">The sequence shown here is derived from an EMBL/GenBank/DDBJ whole genome shotgun (WGS) entry which is preliminary data.</text>
</comment>
<dbReference type="CTD" id="36339189"/>
<dbReference type="OrthoDB" id="5565328at2759"/>
<comment type="subcellular location">
    <subcellularLocation>
        <location evidence="1">Nucleus</location>
        <location evidence="1">Nucleoplasm</location>
    </subcellularLocation>
</comment>
<dbReference type="STRING" id="6210.W6UJG7"/>
<dbReference type="Pfam" id="PF10345">
    <property type="entry name" value="Cohesin_load"/>
    <property type="match status" value="1"/>
</dbReference>
<evidence type="ECO:0000256" key="2">
    <source>
        <dbReference type="ARBA" id="ARBA00008585"/>
    </source>
</evidence>
<sequence>MLQLSYSCFFLKFPMHPGGNDMYPVNSSAGPPVPSQSSWAPTASSTGAVQQRSAPATSLSHSSTQPSLLMRTRISPSSIAIVSGSSNQESQQLVSPEQVRECYVALLGMAEYFRKSSPPSIRLAIHCLKAALCYKLPVNYEARTHLQLGKLLFMYSKNDDLIKQHLEKARVLGAHLRAPDDLIKFEAADLLADFFERKGKRYDATCILNDTMRFSPDNPYWHCRLLLKRAQACVADKDINSACELLASGSEFAQSRKSEYTRGLFLLSKCMLLLASRQLPEVTNTLTVANRLIENLNGTVYQREALRLFYLIIYVSLFLLAGRAKSAHPILRQLQQSIRLFASMEEMNVASTQEVDRFQWMPREYIIILIYLITVMLNMQSGSLQRAQHAADKAFMRIENLSDFDTNPLLTVFKLSLLEHTIMCRLVMGDKTKAVEGVGLACKLCYATPALMHRRRPQLHTLIGLYAMSMNCMNQAEEQFKLALRYIAASQAGLSARVPGTGPASTSSTSTSLTHPSTVGVGESRSTESVVAGGVGTGSVSGEGEGGSAAATDFASTLSGGPRDSLSVLICLNLALVYIRKGDIKACEMIVKEVFTSGLQVLEGCYCLRAAADYVRGFQAFIEGHLQDAKANLRETVRLSHEEELNRLSTSAYITLGQINLNERNIRDAHDLITKAIIVAKKLPDIGIQLWATALLKDLANIRGVADEERHWFAEHDQFSKMVINDHMQANCSPEHSLINWFDGPLPSWLTEQPTSTTAL</sequence>
<dbReference type="EMBL" id="APAU02000018">
    <property type="protein sequence ID" value="EUB61660.1"/>
    <property type="molecule type" value="Genomic_DNA"/>
</dbReference>
<organism evidence="10 11">
    <name type="scientific">Echinococcus granulosus</name>
    <name type="common">Hydatid tapeworm</name>
    <dbReference type="NCBI Taxonomy" id="6210"/>
    <lineage>
        <taxon>Eukaryota</taxon>
        <taxon>Metazoa</taxon>
        <taxon>Spiralia</taxon>
        <taxon>Lophotrochozoa</taxon>
        <taxon>Platyhelminthes</taxon>
        <taxon>Cestoda</taxon>
        <taxon>Eucestoda</taxon>
        <taxon>Cyclophyllidea</taxon>
        <taxon>Taeniidae</taxon>
        <taxon>Echinococcus</taxon>
        <taxon>Echinococcus granulosus group</taxon>
    </lineage>
</organism>
<name>W6UJG7_ECHGR</name>
<feature type="region of interest" description="Disordered" evidence="9">
    <location>
        <begin position="26"/>
        <end position="67"/>
    </location>
</feature>
<evidence type="ECO:0000256" key="3">
    <source>
        <dbReference type="ARBA" id="ARBA00022618"/>
    </source>
</evidence>